<reference evidence="2" key="2">
    <citation type="submission" date="2025-08" db="UniProtKB">
        <authorList>
            <consortium name="Ensembl"/>
        </authorList>
    </citation>
    <scope>IDENTIFICATION</scope>
</reference>
<dbReference type="GO" id="GO:0032497">
    <property type="term" value="P:detection of lipopolysaccharide"/>
    <property type="evidence" value="ECO:0007669"/>
    <property type="project" value="Ensembl"/>
</dbReference>
<reference evidence="2" key="3">
    <citation type="submission" date="2025-09" db="UniProtKB">
        <authorList>
            <consortium name="Ensembl"/>
        </authorList>
    </citation>
    <scope>IDENTIFICATION</scope>
</reference>
<dbReference type="OMA" id="HWKEVLC"/>
<dbReference type="GO" id="GO:0001875">
    <property type="term" value="F:lipopolysaccharide immune receptor activity"/>
    <property type="evidence" value="ECO:0007669"/>
    <property type="project" value="Ensembl"/>
</dbReference>
<dbReference type="RefSeq" id="XP_028592515.1">
    <property type="nucleotide sequence ID" value="XM_028736682.1"/>
</dbReference>
<dbReference type="Proteomes" id="UP000472272">
    <property type="component" value="Chromosome 7"/>
</dbReference>
<dbReference type="InterPro" id="IPR039217">
    <property type="entry name" value="LY96"/>
</dbReference>
<accession>A0A670II93</accession>
<dbReference type="GO" id="GO:0005886">
    <property type="term" value="C:plasma membrane"/>
    <property type="evidence" value="ECO:0007669"/>
    <property type="project" value="Ensembl"/>
</dbReference>
<evidence type="ECO:0000313" key="3">
    <source>
        <dbReference type="Proteomes" id="UP000472272"/>
    </source>
</evidence>
<dbReference type="PANTHER" id="PTHR15218:SF0">
    <property type="entry name" value="LYMPHOCYTE ANTIGEN 96"/>
    <property type="match status" value="1"/>
</dbReference>
<keyword evidence="1" id="KW-0732">Signal</keyword>
<dbReference type="GO" id="GO:0001530">
    <property type="term" value="F:lipopolysaccharide binding"/>
    <property type="evidence" value="ECO:0007669"/>
    <property type="project" value="InterPro"/>
</dbReference>
<keyword evidence="3" id="KW-1185">Reference proteome</keyword>
<dbReference type="KEGG" id="pmua:114600501"/>
<dbReference type="GO" id="GO:0034142">
    <property type="term" value="P:toll-like receptor 4 signaling pathway"/>
    <property type="evidence" value="ECO:0007669"/>
    <property type="project" value="Ensembl"/>
</dbReference>
<dbReference type="AlphaFoldDB" id="A0A670II93"/>
<sequence>MVYRHRNMFLLVMILSVCGFTVAEERHLLCSSDDVDILYSNCSRGLPTKDFSFTVEPCSLKGNRKWRGTLFWIPRADLTILRAHVNIWSKGFEAVKWKGTLCEGVDDGYTFCGALKGETINTTVRISGNEPTYEEGEYTIVVKAFAGHHKELIACLNYTIIIKQPLSN</sequence>
<dbReference type="GeneTree" id="ENSGT00390000000742"/>
<dbReference type="Gene3D" id="2.60.40.770">
    <property type="match status" value="1"/>
</dbReference>
<dbReference type="GO" id="GO:0046696">
    <property type="term" value="C:lipopolysaccharide receptor complex"/>
    <property type="evidence" value="ECO:0007669"/>
    <property type="project" value="Ensembl"/>
</dbReference>
<dbReference type="Ensembl" id="ENSPMRT00000012056.1">
    <property type="protein sequence ID" value="ENSPMRP00000011286.1"/>
    <property type="gene ID" value="ENSPMRG00000007550.1"/>
</dbReference>
<evidence type="ECO:0000256" key="1">
    <source>
        <dbReference type="SAM" id="SignalP"/>
    </source>
</evidence>
<dbReference type="SUPFAM" id="SSF81296">
    <property type="entry name" value="E set domains"/>
    <property type="match status" value="1"/>
</dbReference>
<dbReference type="OrthoDB" id="9907947at2759"/>
<dbReference type="GeneID" id="114600501"/>
<protein>
    <submittedName>
        <fullName evidence="2">Lymphocyte antigen 96</fullName>
    </submittedName>
</protein>
<organism evidence="2 3">
    <name type="scientific">Podarcis muralis</name>
    <name type="common">Wall lizard</name>
    <name type="synonym">Lacerta muralis</name>
    <dbReference type="NCBI Taxonomy" id="64176"/>
    <lineage>
        <taxon>Eukaryota</taxon>
        <taxon>Metazoa</taxon>
        <taxon>Chordata</taxon>
        <taxon>Craniata</taxon>
        <taxon>Vertebrata</taxon>
        <taxon>Euteleostomi</taxon>
        <taxon>Lepidosauria</taxon>
        <taxon>Squamata</taxon>
        <taxon>Bifurcata</taxon>
        <taxon>Unidentata</taxon>
        <taxon>Episquamata</taxon>
        <taxon>Laterata</taxon>
        <taxon>Lacertibaenia</taxon>
        <taxon>Lacertidae</taxon>
        <taxon>Podarcis</taxon>
    </lineage>
</organism>
<evidence type="ECO:0000313" key="2">
    <source>
        <dbReference type="Ensembl" id="ENSPMRP00000011286.1"/>
    </source>
</evidence>
<dbReference type="InterPro" id="IPR014756">
    <property type="entry name" value="Ig_E-set"/>
</dbReference>
<dbReference type="CTD" id="23643"/>
<dbReference type="GO" id="GO:0045087">
    <property type="term" value="P:innate immune response"/>
    <property type="evidence" value="ECO:0007669"/>
    <property type="project" value="InterPro"/>
</dbReference>
<dbReference type="GO" id="GO:0035662">
    <property type="term" value="F:Toll-like receptor 4 binding"/>
    <property type="evidence" value="ECO:0007669"/>
    <property type="project" value="InterPro"/>
</dbReference>
<dbReference type="GO" id="GO:0032760">
    <property type="term" value="P:positive regulation of tumor necrosis factor production"/>
    <property type="evidence" value="ECO:0007669"/>
    <property type="project" value="Ensembl"/>
</dbReference>
<name>A0A670II93_PODMU</name>
<dbReference type="GO" id="GO:0002224">
    <property type="term" value="P:toll-like receptor signaling pathway"/>
    <property type="evidence" value="ECO:0007669"/>
    <property type="project" value="Ensembl"/>
</dbReference>
<proteinExistence type="predicted"/>
<dbReference type="PANTHER" id="PTHR15218">
    <property type="entry name" value="MD-1, MD-2 - RELATED"/>
    <property type="match status" value="1"/>
</dbReference>
<dbReference type="GO" id="GO:0031666">
    <property type="term" value="P:positive regulation of lipopolysaccharide-mediated signaling pathway"/>
    <property type="evidence" value="ECO:0007669"/>
    <property type="project" value="Ensembl"/>
</dbReference>
<gene>
    <name evidence="2" type="primary">LY96</name>
</gene>
<feature type="chain" id="PRO_5025585022" evidence="1">
    <location>
        <begin position="24"/>
        <end position="168"/>
    </location>
</feature>
<feature type="signal peptide" evidence="1">
    <location>
        <begin position="1"/>
        <end position="23"/>
    </location>
</feature>
<reference evidence="2 3" key="1">
    <citation type="journal article" date="2019" name="Proc. Natl. Acad. Sci. U.S.A.">
        <title>Regulatory changes in pterin and carotenoid genes underlie balanced color polymorphisms in the wall lizard.</title>
        <authorList>
            <person name="Andrade P."/>
            <person name="Pinho C."/>
            <person name="Perez I de Lanuza G."/>
            <person name="Afonso S."/>
            <person name="Brejcha J."/>
            <person name="Rubin C.J."/>
            <person name="Wallerman O."/>
            <person name="Pereira P."/>
            <person name="Sabatino S.J."/>
            <person name="Bellati A."/>
            <person name="Pellitteri-Rosa D."/>
            <person name="Bosakova Z."/>
            <person name="Bunikis I."/>
            <person name="Carretero M.A."/>
            <person name="Feiner N."/>
            <person name="Marsik P."/>
            <person name="Pauperio F."/>
            <person name="Salvi D."/>
            <person name="Soler L."/>
            <person name="While G.M."/>
            <person name="Uller T."/>
            <person name="Font E."/>
            <person name="Andersson L."/>
            <person name="Carneiro M."/>
        </authorList>
    </citation>
    <scope>NUCLEOTIDE SEQUENCE</scope>
</reference>